<dbReference type="Pfam" id="PF19553">
    <property type="entry name" value="DUF6076"/>
    <property type="match status" value="1"/>
</dbReference>
<keyword evidence="2" id="KW-1185">Reference proteome</keyword>
<proteinExistence type="predicted"/>
<reference evidence="1 2" key="1">
    <citation type="submission" date="2016-10" db="EMBL/GenBank/DDBJ databases">
        <authorList>
            <person name="de Groot N.N."/>
        </authorList>
    </citation>
    <scope>NUCLEOTIDE SEQUENCE [LARGE SCALE GENOMIC DNA]</scope>
    <source>
        <strain evidence="1 2">DSM 9179</strain>
    </source>
</reference>
<dbReference type="AlphaFoldDB" id="A0A1I0QVF5"/>
<dbReference type="Proteomes" id="UP000199701">
    <property type="component" value="Unassembled WGS sequence"/>
</dbReference>
<dbReference type="EMBL" id="FOJI01000009">
    <property type="protein sequence ID" value="SEW31660.1"/>
    <property type="molecule type" value="Genomic_DNA"/>
</dbReference>
<evidence type="ECO:0000313" key="1">
    <source>
        <dbReference type="EMBL" id="SEW31660.1"/>
    </source>
</evidence>
<protein>
    <submittedName>
        <fullName evidence="1">Uncharacterized protein</fullName>
    </submittedName>
</protein>
<dbReference type="InterPro" id="IPR045722">
    <property type="entry name" value="DUF6076"/>
</dbReference>
<gene>
    <name evidence="1" type="ORF">SAMN05421659_109170</name>
</gene>
<dbReference type="RefSeq" id="WP_092454560.1">
    <property type="nucleotide sequence ID" value="NZ_FOJI01000009.1"/>
</dbReference>
<organism evidence="1 2">
    <name type="scientific">[Clostridium] fimetarium</name>
    <dbReference type="NCBI Taxonomy" id="99656"/>
    <lineage>
        <taxon>Bacteria</taxon>
        <taxon>Bacillati</taxon>
        <taxon>Bacillota</taxon>
        <taxon>Clostridia</taxon>
        <taxon>Lachnospirales</taxon>
        <taxon>Lachnospiraceae</taxon>
    </lineage>
</organism>
<sequence>MKYFAKYENKNMYFRSGELKNDRDYYEDSNEFLEYKVGENLLNFLYLDLEKELNKIINRKINLFNFVLFKMADIIHPYILMFPDYFFEIEEQSKTGYESLDYKSDLDVDKYTHSIIKFYQETYKTAVDLTFNMEYEQLKDLTPSQRYNIFKKSNAHNEGIISIYNNIPPMSLLNIKILNELKDSEYRQEYWYEISSLEQLLALEFQQMMEANIKLKKCGLCEKLTVMDRVHNRVQYCTRPLEENPNQTCQSFMSQKKNLTSIKEHPIKKIYQKKRKSIYFACSQHKEDAATKLTPDFYTNVWIKEATRIYDEYLSKYEQNPSENLINEMLEKLNNIV</sequence>
<evidence type="ECO:0000313" key="2">
    <source>
        <dbReference type="Proteomes" id="UP000199701"/>
    </source>
</evidence>
<accession>A0A1I0QVF5</accession>
<name>A0A1I0QVF5_9FIRM</name>